<keyword evidence="1" id="KW-0934">Plastid</keyword>
<sequence>MTSWEGRSKKEKDSLVSFFYLFFYFL</sequence>
<evidence type="ECO:0000313" key="1">
    <source>
        <dbReference type="EMBL" id="QIH96431.1"/>
    </source>
</evidence>
<dbReference type="RefSeq" id="YP_009746222.1">
    <property type="nucleotide sequence ID" value="NC_046773.1"/>
</dbReference>
<proteinExistence type="predicted"/>
<dbReference type="EMBL" id="MN480421">
    <property type="protein sequence ID" value="QIH96431.1"/>
    <property type="molecule type" value="Genomic_DNA"/>
</dbReference>
<gene>
    <name evidence="1" type="primary">petN</name>
</gene>
<reference evidence="1" key="1">
    <citation type="journal article" date="2019" name="Mitochondrial DNA Part B Resour">
        <title>The complete chloroplast genome of Eichhornia crassipes (Pontederiaceae) and phylogeny of commelinids.</title>
        <authorList>
            <person name="Ma Q."/>
            <person name="Lu Y."/>
        </authorList>
    </citation>
    <scope>NUCLEOTIDE SEQUENCE</scope>
</reference>
<geneLocation type="chloroplast" evidence="1"/>
<dbReference type="AlphaFoldDB" id="A0A6G7GD09"/>
<keyword evidence="1" id="KW-0150">Chloroplast</keyword>
<protein>
    <submittedName>
        <fullName evidence="1">Cytochrome b6/f complex subunit VIII</fullName>
    </submittedName>
</protein>
<name>A0A6G7GD09_EICCR</name>
<organism evidence="1">
    <name type="scientific">Eichhornia crassipes</name>
    <name type="common">Water hyacinth</name>
    <name type="synonym">Piaropus crassipes</name>
    <dbReference type="NCBI Taxonomy" id="44947"/>
    <lineage>
        <taxon>Eukaryota</taxon>
        <taxon>Viridiplantae</taxon>
        <taxon>Streptophyta</taxon>
        <taxon>Embryophyta</taxon>
        <taxon>Tracheophyta</taxon>
        <taxon>Spermatophyta</taxon>
        <taxon>Magnoliopsida</taxon>
        <taxon>Liliopsida</taxon>
        <taxon>Commelinales</taxon>
        <taxon>Pontederiaceae</taxon>
        <taxon>Pontederia</taxon>
        <taxon>Pontederia subgen. Oshunae</taxon>
    </lineage>
</organism>
<dbReference type="GeneID" id="54107865"/>
<accession>A0A6G7GD09</accession>